<dbReference type="InterPro" id="IPR004358">
    <property type="entry name" value="Sig_transdc_His_kin-like_C"/>
</dbReference>
<dbReference type="SMART" id="SM00387">
    <property type="entry name" value="HATPase_c"/>
    <property type="match status" value="1"/>
</dbReference>
<dbReference type="Pfam" id="PF07730">
    <property type="entry name" value="HisKA_3"/>
    <property type="match status" value="1"/>
</dbReference>
<dbReference type="GO" id="GO:0016301">
    <property type="term" value="F:kinase activity"/>
    <property type="evidence" value="ECO:0007669"/>
    <property type="project" value="UniProtKB-KW"/>
</dbReference>
<evidence type="ECO:0000256" key="11">
    <source>
        <dbReference type="ARBA" id="ARBA00023012"/>
    </source>
</evidence>
<dbReference type="InterPro" id="IPR036890">
    <property type="entry name" value="HATPase_C_sf"/>
</dbReference>
<dbReference type="InterPro" id="IPR011712">
    <property type="entry name" value="Sig_transdc_His_kin_sub3_dim/P"/>
</dbReference>
<evidence type="ECO:0000313" key="19">
    <source>
        <dbReference type="Proteomes" id="UP001501710"/>
    </source>
</evidence>
<keyword evidence="7" id="KW-0963">Cytoplasm</keyword>
<feature type="transmembrane region" description="Helical" evidence="16">
    <location>
        <begin position="7"/>
        <end position="27"/>
    </location>
</feature>
<evidence type="ECO:0000256" key="4">
    <source>
        <dbReference type="ARBA" id="ARBA00012438"/>
    </source>
</evidence>
<evidence type="ECO:0000256" key="9">
    <source>
        <dbReference type="ARBA" id="ARBA00022777"/>
    </source>
</evidence>
<dbReference type="Gene3D" id="3.30.565.10">
    <property type="entry name" value="Histidine kinase-like ATPase, C-terminal domain"/>
    <property type="match status" value="1"/>
</dbReference>
<keyword evidence="15" id="KW-0175">Coiled coil</keyword>
<evidence type="ECO:0000256" key="7">
    <source>
        <dbReference type="ARBA" id="ARBA00022490"/>
    </source>
</evidence>
<gene>
    <name evidence="18" type="ORF">GCM10022254_05850</name>
</gene>
<dbReference type="SUPFAM" id="SSF55874">
    <property type="entry name" value="ATPase domain of HSP90 chaperone/DNA topoisomerase II/histidine kinase"/>
    <property type="match status" value="1"/>
</dbReference>
<keyword evidence="12" id="KW-0411">Iron-sulfur</keyword>
<reference evidence="19" key="1">
    <citation type="journal article" date="2019" name="Int. J. Syst. Evol. Microbiol.">
        <title>The Global Catalogue of Microorganisms (GCM) 10K type strain sequencing project: providing services to taxonomists for standard genome sequencing and annotation.</title>
        <authorList>
            <consortium name="The Broad Institute Genomics Platform"/>
            <consortium name="The Broad Institute Genome Sequencing Center for Infectious Disease"/>
            <person name="Wu L."/>
            <person name="Ma J."/>
        </authorList>
    </citation>
    <scope>NUCLEOTIDE SEQUENCE [LARGE SCALE GENOMIC DNA]</scope>
    <source>
        <strain evidence="19">JCM 17440</strain>
    </source>
</reference>
<keyword evidence="16" id="KW-1133">Transmembrane helix</keyword>
<keyword evidence="19" id="KW-1185">Reference proteome</keyword>
<feature type="coiled-coil region" evidence="15">
    <location>
        <begin position="162"/>
        <end position="202"/>
    </location>
</feature>
<evidence type="ECO:0000259" key="17">
    <source>
        <dbReference type="SMART" id="SM00387"/>
    </source>
</evidence>
<dbReference type="CDD" id="cd16917">
    <property type="entry name" value="HATPase_UhpB-NarQ-NarX-like"/>
    <property type="match status" value="1"/>
</dbReference>
<evidence type="ECO:0000256" key="13">
    <source>
        <dbReference type="ARBA" id="ARBA00024827"/>
    </source>
</evidence>
<evidence type="ECO:0000256" key="10">
    <source>
        <dbReference type="ARBA" id="ARBA00023004"/>
    </source>
</evidence>
<dbReference type="InterPro" id="IPR003594">
    <property type="entry name" value="HATPase_dom"/>
</dbReference>
<keyword evidence="6" id="KW-0004">4Fe-4S</keyword>
<comment type="caution">
    <text evidence="18">The sequence shown here is derived from an EMBL/GenBank/DDBJ whole genome shotgun (WGS) entry which is preliminary data.</text>
</comment>
<keyword evidence="16" id="KW-0472">Membrane</keyword>
<dbReference type="InterPro" id="IPR050482">
    <property type="entry name" value="Sensor_HK_TwoCompSys"/>
</dbReference>
<dbReference type="EMBL" id="BAABAS010000003">
    <property type="protein sequence ID" value="GAA4224989.1"/>
    <property type="molecule type" value="Genomic_DNA"/>
</dbReference>
<dbReference type="PIRSF" id="PIRSF037434">
    <property type="entry name" value="STHK_ChrS"/>
    <property type="match status" value="1"/>
</dbReference>
<dbReference type="EC" id="2.7.13.3" evidence="4"/>
<feature type="transmembrane region" description="Helical" evidence="16">
    <location>
        <begin position="135"/>
        <end position="155"/>
    </location>
</feature>
<evidence type="ECO:0000256" key="12">
    <source>
        <dbReference type="ARBA" id="ARBA00023014"/>
    </source>
</evidence>
<comment type="function">
    <text evidence="13">Member of the two-component regulatory system NreB/NreC involved in the control of dissimilatory nitrate/nitrite reduction in response to oxygen. NreB functions as a direct oxygen sensor histidine kinase which is autophosphorylated, in the absence of oxygen, probably at the conserved histidine residue, and transfers its phosphate group probably to a conserved aspartate residue of NreC. NreB/NreC activates the expression of the nitrate (narGHJI) and nitrite (nir) reductase operons, as well as the putative nitrate transporter gene narT.</text>
</comment>
<dbReference type="Proteomes" id="UP001501710">
    <property type="component" value="Unassembled WGS sequence"/>
</dbReference>
<dbReference type="Gene3D" id="1.20.5.1930">
    <property type="match status" value="1"/>
</dbReference>
<protein>
    <recommendedName>
        <fullName evidence="5">Oxygen sensor histidine kinase NreB</fullName>
        <ecNumber evidence="4">2.7.13.3</ecNumber>
    </recommendedName>
    <alternativeName>
        <fullName evidence="14">Nitrogen regulation protein B</fullName>
    </alternativeName>
</protein>
<organism evidence="18 19">
    <name type="scientific">Actinomadura meridiana</name>
    <dbReference type="NCBI Taxonomy" id="559626"/>
    <lineage>
        <taxon>Bacteria</taxon>
        <taxon>Bacillati</taxon>
        <taxon>Actinomycetota</taxon>
        <taxon>Actinomycetes</taxon>
        <taxon>Streptosporangiales</taxon>
        <taxon>Thermomonosporaceae</taxon>
        <taxon>Actinomadura</taxon>
    </lineage>
</organism>
<sequence>MAQRALLRWYAALWMTFGLVPQAIAVWDQPNTTRSTTVSLLAVLALAYPITGTFPGNAAVRRYAFLGVLIAGIGAVSYLVDGAASLLVLSLPHFWILAGGPRRAVVLSGAAAVATVAGNAVKQGPDGQIPTGNEIAALIGFAAAALFGLWMQRVVGQRDEHARRLTADLETTQRQLAEAQRRQGAAEERERLAREIHDTLAQGFASIVVLAEAARNGIAADPDRSAQQLGSIERTARENLAEARVLVASGAGGPAVPGGGEHASVAGALRRTVDRFAEDTGLTVTADLPDVDCDQTTRIALLRCTQESLANVRKHAAATTVGVVLEHHPHGVELEITDDGRGFTVGEATGFGLDGMRRRLAELGGELTVTSSPGDGTRVLALIPTEGVT</sequence>
<dbReference type="PANTHER" id="PTHR24421">
    <property type="entry name" value="NITRATE/NITRITE SENSOR PROTEIN NARX-RELATED"/>
    <property type="match status" value="1"/>
</dbReference>
<comment type="subcellular location">
    <subcellularLocation>
        <location evidence="3">Cytoplasm</location>
    </subcellularLocation>
</comment>
<feature type="domain" description="Histidine kinase/HSP90-like ATPase" evidence="17">
    <location>
        <begin position="296"/>
        <end position="387"/>
    </location>
</feature>
<name>A0ABP8BSR9_9ACTN</name>
<evidence type="ECO:0000256" key="6">
    <source>
        <dbReference type="ARBA" id="ARBA00022485"/>
    </source>
</evidence>
<proteinExistence type="predicted"/>
<dbReference type="PANTHER" id="PTHR24421:SF62">
    <property type="entry name" value="SENSORY TRANSDUCTION HISTIDINE KINASE"/>
    <property type="match status" value="1"/>
</dbReference>
<evidence type="ECO:0000256" key="1">
    <source>
        <dbReference type="ARBA" id="ARBA00000085"/>
    </source>
</evidence>
<evidence type="ECO:0000313" key="18">
    <source>
        <dbReference type="EMBL" id="GAA4224989.1"/>
    </source>
</evidence>
<evidence type="ECO:0000256" key="3">
    <source>
        <dbReference type="ARBA" id="ARBA00004496"/>
    </source>
</evidence>
<keyword evidence="16" id="KW-0812">Transmembrane</keyword>
<keyword evidence="10" id="KW-0408">Iron</keyword>
<comment type="catalytic activity">
    <reaction evidence="1">
        <text>ATP + protein L-histidine = ADP + protein N-phospho-L-histidine.</text>
        <dbReference type="EC" id="2.7.13.3"/>
    </reaction>
</comment>
<keyword evidence="9 18" id="KW-0418">Kinase</keyword>
<evidence type="ECO:0000256" key="8">
    <source>
        <dbReference type="ARBA" id="ARBA00022679"/>
    </source>
</evidence>
<feature type="transmembrane region" description="Helical" evidence="16">
    <location>
        <begin position="33"/>
        <end position="51"/>
    </location>
</feature>
<keyword evidence="11" id="KW-0902">Two-component regulatory system</keyword>
<comment type="cofactor">
    <cofactor evidence="2">
        <name>[4Fe-4S] cluster</name>
        <dbReference type="ChEBI" id="CHEBI:49883"/>
    </cofactor>
</comment>
<dbReference type="InterPro" id="IPR017205">
    <property type="entry name" value="Sig_transdc_His_kinase_ChrS"/>
</dbReference>
<keyword evidence="6" id="KW-0479">Metal-binding</keyword>
<dbReference type="PRINTS" id="PR00344">
    <property type="entry name" value="BCTRLSENSOR"/>
</dbReference>
<evidence type="ECO:0000256" key="16">
    <source>
        <dbReference type="SAM" id="Phobius"/>
    </source>
</evidence>
<dbReference type="RefSeq" id="WP_344889127.1">
    <property type="nucleotide sequence ID" value="NZ_BAABAS010000003.1"/>
</dbReference>
<evidence type="ECO:0000256" key="2">
    <source>
        <dbReference type="ARBA" id="ARBA00001966"/>
    </source>
</evidence>
<evidence type="ECO:0000256" key="15">
    <source>
        <dbReference type="SAM" id="Coils"/>
    </source>
</evidence>
<evidence type="ECO:0000256" key="5">
    <source>
        <dbReference type="ARBA" id="ARBA00017322"/>
    </source>
</evidence>
<keyword evidence="8" id="KW-0808">Transferase</keyword>
<accession>A0ABP8BSR9</accession>
<dbReference type="Pfam" id="PF02518">
    <property type="entry name" value="HATPase_c"/>
    <property type="match status" value="1"/>
</dbReference>
<evidence type="ECO:0000256" key="14">
    <source>
        <dbReference type="ARBA" id="ARBA00030800"/>
    </source>
</evidence>
<feature type="transmembrane region" description="Helical" evidence="16">
    <location>
        <begin position="63"/>
        <end position="80"/>
    </location>
</feature>